<name>A0A073J7X3_9RHOB</name>
<evidence type="ECO:0000313" key="5">
    <source>
        <dbReference type="Proteomes" id="UP000027746"/>
    </source>
</evidence>
<dbReference type="SUPFAM" id="SSF52096">
    <property type="entry name" value="ClpP/crotonase"/>
    <property type="match status" value="1"/>
</dbReference>
<dbReference type="InterPro" id="IPR001753">
    <property type="entry name" value="Enoyl-CoA_hydra/iso"/>
</dbReference>
<dbReference type="Gene3D" id="1.10.287.2460">
    <property type="match status" value="1"/>
</dbReference>
<gene>
    <name evidence="4" type="ORF">SUH3_02200</name>
</gene>
<dbReference type="InterPro" id="IPR029045">
    <property type="entry name" value="ClpP/crotonase-like_dom_sf"/>
</dbReference>
<sequence length="264" mass="27348">MNQMQTPDLVTCDVTDGVATLALGGGVAHALSLGMIRTLHATLNDLAADDTVRVVVITGPGHIFCAGHDLKEIARHRADADQGRAFLTELFEACAAMMTTLATFPKPTIAMVDGIATAAGLQLVASCDLAFASPRATVCLPGVTNGGFCTTPAVAVSRNVGPKHLMELTLTGTPMTADWAQAAGLFNRICPDGTLDAETTSFATTLATRNPGAISSGKAALQAHRDLPLHEAYAVATPVMIEHFLDPGRLAAEAAKATVKTFKA</sequence>
<dbReference type="AlphaFoldDB" id="A0A073J7X3"/>
<comment type="caution">
    <text evidence="4">The sequence shown here is derived from an EMBL/GenBank/DDBJ whole genome shotgun (WGS) entry which is preliminary data.</text>
</comment>
<dbReference type="PANTHER" id="PTHR43602:SF1">
    <property type="entry name" value="ENOYL-COA HYDRATASE DOMAIN-CONTAINING PROTEIN 3, MITOCHONDRIAL"/>
    <property type="match status" value="1"/>
</dbReference>
<dbReference type="Pfam" id="PF00378">
    <property type="entry name" value="ECH_1"/>
    <property type="match status" value="1"/>
</dbReference>
<dbReference type="CDD" id="cd06558">
    <property type="entry name" value="crotonase-like"/>
    <property type="match status" value="1"/>
</dbReference>
<organism evidence="4 5">
    <name type="scientific">Pseudosulfitobacter pseudonitzschiae</name>
    <dbReference type="NCBI Taxonomy" id="1402135"/>
    <lineage>
        <taxon>Bacteria</taxon>
        <taxon>Pseudomonadati</taxon>
        <taxon>Pseudomonadota</taxon>
        <taxon>Alphaproteobacteria</taxon>
        <taxon>Rhodobacterales</taxon>
        <taxon>Roseobacteraceae</taxon>
        <taxon>Pseudosulfitobacter</taxon>
    </lineage>
</organism>
<dbReference type="EMBL" id="JAMD01000001">
    <property type="protein sequence ID" value="KEJ97816.1"/>
    <property type="molecule type" value="Genomic_DNA"/>
</dbReference>
<dbReference type="Proteomes" id="UP000027746">
    <property type="component" value="Unassembled WGS sequence"/>
</dbReference>
<dbReference type="RefSeq" id="WP_037920945.1">
    <property type="nucleotide sequence ID" value="NZ_CP054599.1"/>
</dbReference>
<dbReference type="PANTHER" id="PTHR43602">
    <property type="match status" value="1"/>
</dbReference>
<proteinExistence type="predicted"/>
<evidence type="ECO:0000256" key="2">
    <source>
        <dbReference type="ARBA" id="ARBA00022946"/>
    </source>
</evidence>
<reference evidence="4 5" key="1">
    <citation type="submission" date="2014-01" db="EMBL/GenBank/DDBJ databases">
        <title>Sulfitobacter sp. H3 (MCCC 1A00686) Genome Sequencing.</title>
        <authorList>
            <person name="Lai Q."/>
            <person name="Hong Z."/>
        </authorList>
    </citation>
    <scope>NUCLEOTIDE SEQUENCE [LARGE SCALE GENOMIC DNA]</scope>
    <source>
        <strain evidence="4 5">H3</strain>
    </source>
</reference>
<dbReference type="GO" id="GO:0006631">
    <property type="term" value="P:fatty acid metabolic process"/>
    <property type="evidence" value="ECO:0007669"/>
    <property type="project" value="UniProtKB-KW"/>
</dbReference>
<dbReference type="GO" id="GO:0016836">
    <property type="term" value="F:hydro-lyase activity"/>
    <property type="evidence" value="ECO:0007669"/>
    <property type="project" value="TreeGrafter"/>
</dbReference>
<keyword evidence="2" id="KW-0809">Transit peptide</keyword>
<evidence type="ECO:0000256" key="1">
    <source>
        <dbReference type="ARBA" id="ARBA00022832"/>
    </source>
</evidence>
<keyword evidence="3" id="KW-0443">Lipid metabolism</keyword>
<dbReference type="Gene3D" id="3.90.226.10">
    <property type="entry name" value="2-enoyl-CoA Hydratase, Chain A, domain 1"/>
    <property type="match status" value="1"/>
</dbReference>
<keyword evidence="1" id="KW-0276">Fatty acid metabolism</keyword>
<evidence type="ECO:0000256" key="3">
    <source>
        <dbReference type="ARBA" id="ARBA00023098"/>
    </source>
</evidence>
<dbReference type="OrthoDB" id="9795613at2"/>
<keyword evidence="5" id="KW-1185">Reference proteome</keyword>
<evidence type="ECO:0000313" key="4">
    <source>
        <dbReference type="EMBL" id="KEJ97816.1"/>
    </source>
</evidence>
<accession>A0A073J7X3</accession>
<dbReference type="InterPro" id="IPR052377">
    <property type="entry name" value="Mitochondrial_ECH-domain"/>
</dbReference>
<dbReference type="GeneID" id="68870363"/>
<protein>
    <submittedName>
        <fullName evidence="4">Enoyl-CoA hydratase</fullName>
    </submittedName>
</protein>